<evidence type="ECO:0000313" key="1">
    <source>
        <dbReference type="EnsemblMetazoa" id="Aqu2.1.40550_001"/>
    </source>
</evidence>
<reference evidence="1" key="1">
    <citation type="submission" date="2017-05" db="UniProtKB">
        <authorList>
            <consortium name="EnsemblMetazoa"/>
        </authorList>
    </citation>
    <scope>IDENTIFICATION</scope>
</reference>
<accession>A0A1X7VL46</accession>
<organism evidence="1">
    <name type="scientific">Amphimedon queenslandica</name>
    <name type="common">Sponge</name>
    <dbReference type="NCBI Taxonomy" id="400682"/>
    <lineage>
        <taxon>Eukaryota</taxon>
        <taxon>Metazoa</taxon>
        <taxon>Porifera</taxon>
        <taxon>Demospongiae</taxon>
        <taxon>Heteroscleromorpha</taxon>
        <taxon>Haplosclerida</taxon>
        <taxon>Niphatidae</taxon>
        <taxon>Amphimedon</taxon>
    </lineage>
</organism>
<protein>
    <submittedName>
        <fullName evidence="1">Uncharacterized protein</fullName>
    </submittedName>
</protein>
<dbReference type="EnsemblMetazoa" id="Aqu2.1.40550_001">
    <property type="protein sequence ID" value="Aqu2.1.40550_001"/>
    <property type="gene ID" value="Aqu2.1.40550"/>
</dbReference>
<sequence>MENRDHILKCPFHTSGYKLQCKVTTDPAEPSHNVLVRYTSKNWNLARLYYHVSTNI</sequence>
<name>A0A1X7VL46_AMPQE</name>
<dbReference type="AlphaFoldDB" id="A0A1X7VL46"/>
<proteinExistence type="predicted"/>
<dbReference type="InParanoid" id="A0A1X7VL46"/>